<protein>
    <submittedName>
        <fullName evidence="1">Uncharacterized protein</fullName>
    </submittedName>
</protein>
<organism evidence="1">
    <name type="scientific">viral metagenome</name>
    <dbReference type="NCBI Taxonomy" id="1070528"/>
    <lineage>
        <taxon>unclassified sequences</taxon>
        <taxon>metagenomes</taxon>
        <taxon>organismal metagenomes</taxon>
    </lineage>
</organism>
<accession>A0A6C0EQU5</accession>
<proteinExistence type="predicted"/>
<reference evidence="1" key="1">
    <citation type="journal article" date="2020" name="Nature">
        <title>Giant virus diversity and host interactions through global metagenomics.</title>
        <authorList>
            <person name="Schulz F."/>
            <person name="Roux S."/>
            <person name="Paez-Espino D."/>
            <person name="Jungbluth S."/>
            <person name="Walsh D.A."/>
            <person name="Denef V.J."/>
            <person name="McMahon K.D."/>
            <person name="Konstantinidis K.T."/>
            <person name="Eloe-Fadrosh E.A."/>
            <person name="Kyrpides N.C."/>
            <person name="Woyke T."/>
        </authorList>
    </citation>
    <scope>NUCLEOTIDE SEQUENCE</scope>
    <source>
        <strain evidence="1">GVMAG-M-3300009155-48</strain>
    </source>
</reference>
<dbReference type="EMBL" id="MN738924">
    <property type="protein sequence ID" value="QHT31574.1"/>
    <property type="molecule type" value="Genomic_DNA"/>
</dbReference>
<dbReference type="AlphaFoldDB" id="A0A6C0EQU5"/>
<evidence type="ECO:0000313" key="1">
    <source>
        <dbReference type="EMBL" id="QHT31574.1"/>
    </source>
</evidence>
<name>A0A6C0EQU5_9ZZZZ</name>
<sequence length="190" mass="22427">MYIFFHLKYNKVYMQSNESIDKLTLELLINKNQYNKYLSQTNPEKYKQHREHLDKIAKYRGKIMSMFSQLLENPEKQITTAINEDFDHFVRTCMNHFEMKELDYQTSQEKEVEDDDDVLFGDCESVTENETLIDTSYASSSLWGKKIKKKNNDSVDVPSYTSVDVPSYTSVAGMQSYTLDMFIKQKQNKK</sequence>